<feature type="transmembrane region" description="Helical" evidence="6">
    <location>
        <begin position="135"/>
        <end position="155"/>
    </location>
</feature>
<reference evidence="7 8" key="1">
    <citation type="submission" date="2018-09" db="EMBL/GenBank/DDBJ databases">
        <title>A high-quality reference genome of wild soybean provides a powerful tool to mine soybean genomes.</title>
        <authorList>
            <person name="Xie M."/>
            <person name="Chung C.Y.L."/>
            <person name="Li M.-W."/>
            <person name="Wong F.-L."/>
            <person name="Chan T.-F."/>
            <person name="Lam H.-M."/>
        </authorList>
    </citation>
    <scope>NUCLEOTIDE SEQUENCE [LARGE SCALE GENOMIC DNA]</scope>
    <source>
        <strain evidence="8">cv. W05</strain>
        <tissue evidence="7">Hypocotyl of etiolated seedlings</tissue>
    </source>
</reference>
<feature type="transmembrane region" description="Helical" evidence="6">
    <location>
        <begin position="188"/>
        <end position="210"/>
    </location>
</feature>
<feature type="transmembrane region" description="Helical" evidence="6">
    <location>
        <begin position="103"/>
        <end position="123"/>
    </location>
</feature>
<dbReference type="Proteomes" id="UP000289340">
    <property type="component" value="Chromosome 13"/>
</dbReference>
<organism evidence="7 8">
    <name type="scientific">Glycine soja</name>
    <name type="common">Wild soybean</name>
    <dbReference type="NCBI Taxonomy" id="3848"/>
    <lineage>
        <taxon>Eukaryota</taxon>
        <taxon>Viridiplantae</taxon>
        <taxon>Streptophyta</taxon>
        <taxon>Embryophyta</taxon>
        <taxon>Tracheophyta</taxon>
        <taxon>Spermatophyta</taxon>
        <taxon>Magnoliopsida</taxon>
        <taxon>eudicotyledons</taxon>
        <taxon>Gunneridae</taxon>
        <taxon>Pentapetalae</taxon>
        <taxon>rosids</taxon>
        <taxon>fabids</taxon>
        <taxon>Fabales</taxon>
        <taxon>Fabaceae</taxon>
        <taxon>Papilionoideae</taxon>
        <taxon>50 kb inversion clade</taxon>
        <taxon>NPAAA clade</taxon>
        <taxon>indigoferoid/millettioid clade</taxon>
        <taxon>Phaseoleae</taxon>
        <taxon>Glycine</taxon>
        <taxon>Glycine subgen. Soja</taxon>
    </lineage>
</organism>
<comment type="subcellular location">
    <subcellularLocation>
        <location evidence="1">Membrane</location>
        <topology evidence="1">Multi-pass membrane protein</topology>
    </subcellularLocation>
</comment>
<comment type="caution">
    <text evidence="7">The sequence shown here is derived from an EMBL/GenBank/DDBJ whole genome shotgun (WGS) entry which is preliminary data.</text>
</comment>
<evidence type="ECO:0000256" key="3">
    <source>
        <dbReference type="ARBA" id="ARBA00022692"/>
    </source>
</evidence>
<sequence length="572" mass="62010">MVVSKCLSLTLYVPPHPTTPFLTPVTPPSKKTPSLSYSSSHFPFPTKLNKAFPTPYNCTLTKHFPMKCSNSSSYTAPPDFELESDPTLTNEDLKPTAPSQRTFSGFEIASLWVGLVVGVPSYYLAGSLVDLGMAWWQGIATVVAANMVLLVPLVLTGHAGTRYGISFPVLVRSSFGINGAHIPTLIRALIGCGWYGIESWIGGEAIFLLLPKAMKETSLSQSLPWLGTSPLEFACFLVFWFAQLTFVWKGIDGIRKLEKYSAPILVALTSCLLIWSCVKAGGIGHMLSLSSRLSTSEFWSVFFPSLTANISFWATVAINIPDFTRYAKSQKDQVIGQIGLPIFMGAFTFVGLAVTSSTKVIFGQVISDPIQLLGQIGGLTTRIIAILGISLAIITTNIAANVVAPANALVNLSPKWFTFRRGALLTALLGIAFQPWRLLKSSESFVYTWLVGYSALMGPIAGIVLADYYIIQKTNLNISDLYSRSPYGAYRYSRGFNVAAILALVVGVLPVVPGFLQKVGIATSVPNTFVVIYNNAWFISFFSAGFLYLVLSNLRGKPGNSAARDPLLPTAK</sequence>
<evidence type="ECO:0000256" key="5">
    <source>
        <dbReference type="ARBA" id="ARBA00023136"/>
    </source>
</evidence>
<feature type="transmembrane region" description="Helical" evidence="6">
    <location>
        <begin position="340"/>
        <end position="362"/>
    </location>
</feature>
<evidence type="ECO:0000313" key="8">
    <source>
        <dbReference type="Proteomes" id="UP000289340"/>
    </source>
</evidence>
<dbReference type="Gene3D" id="1.10.4160.10">
    <property type="entry name" value="Hydantoin permease"/>
    <property type="match status" value="1"/>
</dbReference>
<feature type="transmembrane region" description="Helical" evidence="6">
    <location>
        <begin position="382"/>
        <end position="410"/>
    </location>
</feature>
<dbReference type="FunFam" id="1.10.4160.10:FF:000001">
    <property type="entry name" value="Uracil permease, putative"/>
    <property type="match status" value="1"/>
</dbReference>
<protein>
    <submittedName>
        <fullName evidence="7">Purine-uracil permease NCS1</fullName>
    </submittedName>
</protein>
<proteinExistence type="inferred from homology"/>
<feature type="transmembrane region" description="Helical" evidence="6">
    <location>
        <begin position="532"/>
        <end position="551"/>
    </location>
</feature>
<evidence type="ECO:0000313" key="7">
    <source>
        <dbReference type="EMBL" id="RZB72603.1"/>
    </source>
</evidence>
<feature type="transmembrane region" description="Helical" evidence="6">
    <location>
        <begin position="230"/>
        <end position="248"/>
    </location>
</feature>
<dbReference type="GO" id="GO:0015205">
    <property type="term" value="F:nucleobase transmembrane transporter activity"/>
    <property type="evidence" value="ECO:0007669"/>
    <property type="project" value="TreeGrafter"/>
</dbReference>
<feature type="transmembrane region" description="Helical" evidence="6">
    <location>
        <begin position="492"/>
        <end position="512"/>
    </location>
</feature>
<feature type="transmembrane region" description="Helical" evidence="6">
    <location>
        <begin position="445"/>
        <end position="471"/>
    </location>
</feature>
<evidence type="ECO:0000256" key="6">
    <source>
        <dbReference type="SAM" id="Phobius"/>
    </source>
</evidence>
<dbReference type="EMBL" id="QZWG01000013">
    <property type="protein sequence ID" value="RZB72603.1"/>
    <property type="molecule type" value="Genomic_DNA"/>
</dbReference>
<feature type="transmembrane region" description="Helical" evidence="6">
    <location>
        <begin position="422"/>
        <end position="439"/>
    </location>
</feature>
<dbReference type="Gramene" id="XM_028340483.1">
    <property type="protein sequence ID" value="XP_028196284.1"/>
    <property type="gene ID" value="LOC114381264"/>
</dbReference>
<accession>A0A445HFZ4</accession>
<comment type="similarity">
    <text evidence="2">Belongs to the purine-cytosine permease (2.A.39) family.</text>
</comment>
<evidence type="ECO:0000256" key="2">
    <source>
        <dbReference type="ARBA" id="ARBA00008974"/>
    </source>
</evidence>
<gene>
    <name evidence="7" type="ORF">D0Y65_036724</name>
</gene>
<feature type="transmembrane region" description="Helical" evidence="6">
    <location>
        <begin position="298"/>
        <end position="320"/>
    </location>
</feature>
<name>A0A445HFZ4_GLYSO</name>
<dbReference type="PANTHER" id="PTHR30618">
    <property type="entry name" value="NCS1 FAMILY PURINE/PYRIMIDINE TRANSPORTER"/>
    <property type="match status" value="1"/>
</dbReference>
<dbReference type="InterPro" id="IPR045225">
    <property type="entry name" value="Uracil/uridine/allantoin_perm"/>
</dbReference>
<keyword evidence="3 6" id="KW-0812">Transmembrane</keyword>
<evidence type="ECO:0000256" key="4">
    <source>
        <dbReference type="ARBA" id="ARBA00022989"/>
    </source>
</evidence>
<dbReference type="InterPro" id="IPR001248">
    <property type="entry name" value="Pur-cyt_permease"/>
</dbReference>
<dbReference type="CDD" id="cd11485">
    <property type="entry name" value="SLC-NCS1sbd_YbbW-like"/>
    <property type="match status" value="1"/>
</dbReference>
<dbReference type="AlphaFoldDB" id="A0A445HFZ4"/>
<keyword evidence="8" id="KW-1185">Reference proteome</keyword>
<dbReference type="Pfam" id="PF02133">
    <property type="entry name" value="Transp_cyt_pur"/>
    <property type="match status" value="1"/>
</dbReference>
<keyword evidence="4 6" id="KW-1133">Transmembrane helix</keyword>
<feature type="transmembrane region" description="Helical" evidence="6">
    <location>
        <begin position="260"/>
        <end position="278"/>
    </location>
</feature>
<evidence type="ECO:0000256" key="1">
    <source>
        <dbReference type="ARBA" id="ARBA00004141"/>
    </source>
</evidence>
<dbReference type="GO" id="GO:0005886">
    <property type="term" value="C:plasma membrane"/>
    <property type="evidence" value="ECO:0007669"/>
    <property type="project" value="TreeGrafter"/>
</dbReference>
<dbReference type="PANTHER" id="PTHR30618:SF0">
    <property type="entry name" value="PURINE-URACIL PERMEASE NCS1"/>
    <property type="match status" value="1"/>
</dbReference>
<keyword evidence="5 6" id="KW-0472">Membrane</keyword>